<dbReference type="AlphaFoldDB" id="A0A3R9RLA7"/>
<organism evidence="1 3">
    <name type="scientific">Candidatus Methanodesulfokora washburnensis</name>
    <dbReference type="NCBI Taxonomy" id="2478471"/>
    <lineage>
        <taxon>Archaea</taxon>
        <taxon>Thermoproteota</taxon>
        <taxon>Candidatus Korarchaeia</taxon>
        <taxon>Candidatus Korarchaeia incertae sedis</taxon>
        <taxon>Candidatus Methanodesulfokora</taxon>
    </lineage>
</organism>
<name>A0A3R9RLA7_9CREN</name>
<dbReference type="RefSeq" id="WP_125672231.1">
    <property type="nucleotide sequence ID" value="NZ_RCOS01000137.1"/>
</dbReference>
<reference evidence="2 4" key="2">
    <citation type="journal article" date="2019" name="Nat. Microbiol.">
        <title>Wide diversity of methane and short-chain alkane metabolisms in uncultured archaea.</title>
        <authorList>
            <person name="Borrel G."/>
            <person name="Adam P.S."/>
            <person name="McKay L.J."/>
            <person name="Chen L.X."/>
            <person name="Sierra-Garcia I.N."/>
            <person name="Sieber C.M."/>
            <person name="Letourneur Q."/>
            <person name="Ghozlane A."/>
            <person name="Andersen G.L."/>
            <person name="Li W.J."/>
            <person name="Hallam S.J."/>
            <person name="Muyzer G."/>
            <person name="de Oliveira V.M."/>
            <person name="Inskeep W.P."/>
            <person name="Banfield J.F."/>
            <person name="Gribaldo S."/>
        </authorList>
    </citation>
    <scope>NUCLEOTIDE SEQUENCE [LARGE SCALE GENOMIC DNA]</scope>
    <source>
        <strain evidence="2">NM4</strain>
    </source>
</reference>
<proteinExistence type="predicted"/>
<dbReference type="OrthoDB" id="52971at2157"/>
<dbReference type="NCBIfam" id="TIGR03291">
    <property type="entry name" value="methan_mark_17"/>
    <property type="match status" value="1"/>
</dbReference>
<evidence type="ECO:0000313" key="1">
    <source>
        <dbReference type="EMBL" id="RSN72796.1"/>
    </source>
</evidence>
<gene>
    <name evidence="1" type="ORF">D6D85_12170</name>
    <name evidence="2" type="ORF">EF810_03505</name>
</gene>
<dbReference type="PIRSF" id="PIRSF019464">
    <property type="entry name" value="UCP019464"/>
    <property type="match status" value="1"/>
</dbReference>
<evidence type="ECO:0000313" key="4">
    <source>
        <dbReference type="Proteomes" id="UP000316217"/>
    </source>
</evidence>
<dbReference type="Pfam" id="PF09886">
    <property type="entry name" value="DUF2113"/>
    <property type="match status" value="1"/>
</dbReference>
<dbReference type="Proteomes" id="UP000277582">
    <property type="component" value="Unassembled WGS sequence"/>
</dbReference>
<dbReference type="EMBL" id="RCOS01000137">
    <property type="protein sequence ID" value="RSN72796.1"/>
    <property type="molecule type" value="Genomic_DNA"/>
</dbReference>
<evidence type="ECO:0000313" key="3">
    <source>
        <dbReference type="Proteomes" id="UP000277582"/>
    </source>
</evidence>
<keyword evidence="3" id="KW-1185">Reference proteome</keyword>
<dbReference type="EMBL" id="RXII01000053">
    <property type="protein sequence ID" value="RZN62173.1"/>
    <property type="molecule type" value="Genomic_DNA"/>
</dbReference>
<accession>A0A3R9RLA7</accession>
<reference evidence="1 3" key="1">
    <citation type="submission" date="2018-10" db="EMBL/GenBank/DDBJ databases">
        <title>Co-occurring genomic capacity for anaerobic methane metabolism and dissimilatory sulfite reduction discovered in the Korarchaeota.</title>
        <authorList>
            <person name="Mckay L.J."/>
            <person name="Dlakic M."/>
            <person name="Fields M.W."/>
            <person name="Delmont T.O."/>
            <person name="Eren A.M."/>
            <person name="Jay Z.J."/>
            <person name="Klingelsmith K.B."/>
            <person name="Rusch D.B."/>
            <person name="Inskeep W.P."/>
        </authorList>
    </citation>
    <scope>NUCLEOTIDE SEQUENCE [LARGE SCALE GENOMIC DNA]</scope>
    <source>
        <strain evidence="1 3">MDKW</strain>
    </source>
</reference>
<comment type="caution">
    <text evidence="1">The sequence shown here is derived from an EMBL/GenBank/DDBJ whole genome shotgun (WGS) entry which is preliminary data.</text>
</comment>
<dbReference type="Proteomes" id="UP000316217">
    <property type="component" value="Unassembled WGS sequence"/>
</dbReference>
<sequence length="198" mass="22932">MNIRVECPDEEAKAAFERTISSVISDSPIKSAIKDIYVYTNPEEPVFILIINYSKPTWKVKLVDAVKMRSTKDGTIVTCENDKYFPGLMRVLWERFGRENTEQLSRYEVMVRGEIHEDVLNSVIFDPEKELAKGLIDVIIRIVPEGFRIRKYIWKEEAVIVISSEDPIKDEWVKMAMNMWEVGSFVHPTPVYRGSLQA</sequence>
<dbReference type="InterPro" id="IPR016762">
    <property type="entry name" value="Methan_mark_17"/>
</dbReference>
<evidence type="ECO:0000313" key="2">
    <source>
        <dbReference type="EMBL" id="RZN62173.1"/>
    </source>
</evidence>
<protein>
    <submittedName>
        <fullName evidence="1">Methanogenesis marker 17 protein</fullName>
    </submittedName>
</protein>